<dbReference type="InterPro" id="IPR004045">
    <property type="entry name" value="Glutathione_S-Trfase_N"/>
</dbReference>
<sequence length="342" mass="37895">MNGLSVILYHYDASPFATKVKNMLLVKRIPHKRVTVPMTMPRPELSKLLGVTYRKIPVLAIGNDVYCDTSVIASALERRFPASAGYGSLFPYKTGSTDSNGSQSRDTGMAMALSMFWSDRVVFPLAASSLPYAKFPESFIKDRERWYGQSIDPKCAASKQPETTSAIASHLTLLEQQLSDGRQWIMDTTSPGLVDISAHVVFRWLGFFKSVREIFDINVFPQSIAWIKRMNEYFDKLQKDRVAPFEDISADDGARIICNTPEQPNLLRNSQVEALRLGLILGQTVSVSPSDNGKVPTTGKLLAIDSEEVVVEVLGSAGRVQCHFPRLNFSVQQAATAARAKL</sequence>
<reference evidence="2" key="1">
    <citation type="journal article" date="2021" name="New Phytol.">
        <title>Evolutionary innovations through gain and loss of genes in the ectomycorrhizal Boletales.</title>
        <authorList>
            <person name="Wu G."/>
            <person name="Miyauchi S."/>
            <person name="Morin E."/>
            <person name="Kuo A."/>
            <person name="Drula E."/>
            <person name="Varga T."/>
            <person name="Kohler A."/>
            <person name="Feng B."/>
            <person name="Cao Y."/>
            <person name="Lipzen A."/>
            <person name="Daum C."/>
            <person name="Hundley H."/>
            <person name="Pangilinan J."/>
            <person name="Johnson J."/>
            <person name="Barry K."/>
            <person name="LaButti K."/>
            <person name="Ng V."/>
            <person name="Ahrendt S."/>
            <person name="Min B."/>
            <person name="Choi I.G."/>
            <person name="Park H."/>
            <person name="Plett J.M."/>
            <person name="Magnuson J."/>
            <person name="Spatafora J.W."/>
            <person name="Nagy L.G."/>
            <person name="Henrissat B."/>
            <person name="Grigoriev I.V."/>
            <person name="Yang Z.L."/>
            <person name="Xu J."/>
            <person name="Martin F.M."/>
        </authorList>
    </citation>
    <scope>NUCLEOTIDE SEQUENCE</scope>
    <source>
        <strain evidence="2">KKN 215</strain>
    </source>
</reference>
<dbReference type="Proteomes" id="UP000813824">
    <property type="component" value="Unassembled WGS sequence"/>
</dbReference>
<evidence type="ECO:0000259" key="1">
    <source>
        <dbReference type="PROSITE" id="PS50404"/>
    </source>
</evidence>
<dbReference type="InterPro" id="IPR058268">
    <property type="entry name" value="DUF7962"/>
</dbReference>
<dbReference type="SUPFAM" id="SSF52833">
    <property type="entry name" value="Thioredoxin-like"/>
    <property type="match status" value="1"/>
</dbReference>
<keyword evidence="3" id="KW-1185">Reference proteome</keyword>
<dbReference type="OrthoDB" id="202840at2759"/>
<dbReference type="AlphaFoldDB" id="A0A8K0UW26"/>
<protein>
    <recommendedName>
        <fullName evidence="1">GST N-terminal domain-containing protein</fullName>
    </recommendedName>
</protein>
<comment type="caution">
    <text evidence="2">The sequence shown here is derived from an EMBL/GenBank/DDBJ whole genome shotgun (WGS) entry which is preliminary data.</text>
</comment>
<dbReference type="InterPro" id="IPR036282">
    <property type="entry name" value="Glutathione-S-Trfase_C_sf"/>
</dbReference>
<dbReference type="CDD" id="cd00299">
    <property type="entry name" value="GST_C_family"/>
    <property type="match status" value="1"/>
</dbReference>
<dbReference type="Pfam" id="PF25907">
    <property type="entry name" value="DUF7962"/>
    <property type="match status" value="1"/>
</dbReference>
<dbReference type="Gene3D" id="3.40.30.110">
    <property type="match status" value="1"/>
</dbReference>
<organism evidence="2 3">
    <name type="scientific">Cristinia sonorae</name>
    <dbReference type="NCBI Taxonomy" id="1940300"/>
    <lineage>
        <taxon>Eukaryota</taxon>
        <taxon>Fungi</taxon>
        <taxon>Dikarya</taxon>
        <taxon>Basidiomycota</taxon>
        <taxon>Agaricomycotina</taxon>
        <taxon>Agaricomycetes</taxon>
        <taxon>Agaricomycetidae</taxon>
        <taxon>Agaricales</taxon>
        <taxon>Pleurotineae</taxon>
        <taxon>Stephanosporaceae</taxon>
        <taxon>Cristinia</taxon>
    </lineage>
</organism>
<dbReference type="PROSITE" id="PS50404">
    <property type="entry name" value="GST_NTER"/>
    <property type="match status" value="1"/>
</dbReference>
<proteinExistence type="predicted"/>
<dbReference type="EMBL" id="JAEVFJ010000003">
    <property type="protein sequence ID" value="KAH8106019.1"/>
    <property type="molecule type" value="Genomic_DNA"/>
</dbReference>
<dbReference type="InterPro" id="IPR036249">
    <property type="entry name" value="Thioredoxin-like_sf"/>
</dbReference>
<evidence type="ECO:0000313" key="2">
    <source>
        <dbReference type="EMBL" id="KAH8106019.1"/>
    </source>
</evidence>
<dbReference type="SUPFAM" id="SSF47616">
    <property type="entry name" value="GST C-terminal domain-like"/>
    <property type="match status" value="1"/>
</dbReference>
<dbReference type="CDD" id="cd00570">
    <property type="entry name" value="GST_N_family"/>
    <property type="match status" value="1"/>
</dbReference>
<dbReference type="Gene3D" id="1.20.1050.10">
    <property type="match status" value="1"/>
</dbReference>
<evidence type="ECO:0000313" key="3">
    <source>
        <dbReference type="Proteomes" id="UP000813824"/>
    </source>
</evidence>
<name>A0A8K0UW26_9AGAR</name>
<gene>
    <name evidence="2" type="ORF">BXZ70DRAFT_917812</name>
</gene>
<dbReference type="Pfam" id="PF13417">
    <property type="entry name" value="GST_N_3"/>
    <property type="match status" value="1"/>
</dbReference>
<feature type="domain" description="GST N-terminal" evidence="1">
    <location>
        <begin position="4"/>
        <end position="84"/>
    </location>
</feature>
<accession>A0A8K0UW26</accession>